<proteinExistence type="inferred from homology"/>
<dbReference type="InterPro" id="IPR029903">
    <property type="entry name" value="RmlD-like-bd"/>
</dbReference>
<dbReference type="GO" id="GO:0005829">
    <property type="term" value="C:cytosol"/>
    <property type="evidence" value="ECO:0007669"/>
    <property type="project" value="TreeGrafter"/>
</dbReference>
<organism evidence="8 9">
    <name type="scientific">Halopseudomonas sabulinigri</name>
    <dbReference type="NCBI Taxonomy" id="472181"/>
    <lineage>
        <taxon>Bacteria</taxon>
        <taxon>Pseudomonadati</taxon>
        <taxon>Pseudomonadota</taxon>
        <taxon>Gammaproteobacteria</taxon>
        <taxon>Pseudomonadales</taxon>
        <taxon>Pseudomonadaceae</taxon>
        <taxon>Halopseudomonas</taxon>
    </lineage>
</organism>
<reference evidence="9" key="1">
    <citation type="submission" date="2016-10" db="EMBL/GenBank/DDBJ databases">
        <authorList>
            <person name="Varghese N."/>
            <person name="Submissions S."/>
        </authorList>
    </citation>
    <scope>NUCLEOTIDE SEQUENCE [LARGE SCALE GENOMIC DNA]</scope>
    <source>
        <strain evidence="9">JCM 14963</strain>
    </source>
</reference>
<dbReference type="STRING" id="472181.SAMN05216271_1356"/>
<evidence type="ECO:0000256" key="4">
    <source>
        <dbReference type="ARBA" id="ARBA00017099"/>
    </source>
</evidence>
<dbReference type="InterPro" id="IPR005913">
    <property type="entry name" value="dTDP_dehydrorham_reduct"/>
</dbReference>
<accession>A0A1H1Q5X2</accession>
<evidence type="ECO:0000256" key="5">
    <source>
        <dbReference type="ARBA" id="ARBA00048200"/>
    </source>
</evidence>
<dbReference type="GO" id="GO:0019305">
    <property type="term" value="P:dTDP-rhamnose biosynthetic process"/>
    <property type="evidence" value="ECO:0007669"/>
    <property type="project" value="UniProtKB-UniPathway"/>
</dbReference>
<evidence type="ECO:0000313" key="9">
    <source>
        <dbReference type="Proteomes" id="UP000243413"/>
    </source>
</evidence>
<evidence type="ECO:0000256" key="1">
    <source>
        <dbReference type="ARBA" id="ARBA00004781"/>
    </source>
</evidence>
<dbReference type="AlphaFoldDB" id="A0A1H1Q5X2"/>
<dbReference type="PANTHER" id="PTHR10491:SF4">
    <property type="entry name" value="METHIONINE ADENOSYLTRANSFERASE 2 SUBUNIT BETA"/>
    <property type="match status" value="1"/>
</dbReference>
<name>A0A1H1Q5X2_9GAMM</name>
<evidence type="ECO:0000313" key="8">
    <source>
        <dbReference type="EMBL" id="SDS18892.1"/>
    </source>
</evidence>
<dbReference type="SUPFAM" id="SSF51735">
    <property type="entry name" value="NAD(P)-binding Rossmann-fold domains"/>
    <property type="match status" value="1"/>
</dbReference>
<evidence type="ECO:0000259" key="7">
    <source>
        <dbReference type="Pfam" id="PF04321"/>
    </source>
</evidence>
<comment type="pathway">
    <text evidence="1 6">Carbohydrate biosynthesis; dTDP-L-rhamnose biosynthesis.</text>
</comment>
<dbReference type="CDD" id="cd05254">
    <property type="entry name" value="dTDP_HR_like_SDR_e"/>
    <property type="match status" value="1"/>
</dbReference>
<evidence type="ECO:0000256" key="6">
    <source>
        <dbReference type="RuleBase" id="RU364082"/>
    </source>
</evidence>
<dbReference type="EC" id="1.1.1.133" evidence="3 6"/>
<comment type="cofactor">
    <cofactor evidence="6">
        <name>Mg(2+)</name>
        <dbReference type="ChEBI" id="CHEBI:18420"/>
    </cofactor>
    <text evidence="6">Binds 1 Mg(2+) ion per monomer.</text>
</comment>
<dbReference type="Gene3D" id="3.90.25.10">
    <property type="entry name" value="UDP-galactose 4-epimerase, domain 1"/>
    <property type="match status" value="1"/>
</dbReference>
<evidence type="ECO:0000256" key="3">
    <source>
        <dbReference type="ARBA" id="ARBA00012929"/>
    </source>
</evidence>
<gene>
    <name evidence="8" type="ORF">SAMN05216271_1356</name>
</gene>
<comment type="function">
    <text evidence="6">Catalyzes the reduction of dTDP-6-deoxy-L-lyxo-4-hexulose to yield dTDP-L-rhamnose.</text>
</comment>
<comment type="similarity">
    <text evidence="2 6">Belongs to the dTDP-4-dehydrorhamnose reductase family.</text>
</comment>
<keyword evidence="6" id="KW-0521">NADP</keyword>
<dbReference type="Proteomes" id="UP000243413">
    <property type="component" value="Chromosome I"/>
</dbReference>
<dbReference type="NCBIfam" id="TIGR01214">
    <property type="entry name" value="rmlD"/>
    <property type="match status" value="1"/>
</dbReference>
<dbReference type="InterPro" id="IPR036291">
    <property type="entry name" value="NAD(P)-bd_dom_sf"/>
</dbReference>
<dbReference type="UniPathway" id="UPA00124"/>
<dbReference type="UniPathway" id="UPA00281"/>
<protein>
    <recommendedName>
        <fullName evidence="4 6">dTDP-4-dehydrorhamnose reductase</fullName>
        <ecNumber evidence="3 6">1.1.1.133</ecNumber>
    </recommendedName>
</protein>
<dbReference type="GO" id="GO:0009243">
    <property type="term" value="P:O antigen biosynthetic process"/>
    <property type="evidence" value="ECO:0007669"/>
    <property type="project" value="UniProtKB-UniPathway"/>
</dbReference>
<evidence type="ECO:0000256" key="2">
    <source>
        <dbReference type="ARBA" id="ARBA00010944"/>
    </source>
</evidence>
<comment type="catalytic activity">
    <reaction evidence="5 6">
        <text>dTDP-beta-L-rhamnose + NADP(+) = dTDP-4-dehydro-beta-L-rhamnose + NADPH + H(+)</text>
        <dbReference type="Rhea" id="RHEA:21796"/>
        <dbReference type="ChEBI" id="CHEBI:15378"/>
        <dbReference type="ChEBI" id="CHEBI:57510"/>
        <dbReference type="ChEBI" id="CHEBI:57783"/>
        <dbReference type="ChEBI" id="CHEBI:58349"/>
        <dbReference type="ChEBI" id="CHEBI:62830"/>
        <dbReference type="EC" id="1.1.1.133"/>
    </reaction>
</comment>
<dbReference type="Gene3D" id="3.40.50.720">
    <property type="entry name" value="NAD(P)-binding Rossmann-like Domain"/>
    <property type="match status" value="1"/>
</dbReference>
<feature type="domain" description="RmlD-like substrate binding" evidence="7">
    <location>
        <begin position="2"/>
        <end position="287"/>
    </location>
</feature>
<keyword evidence="6" id="KW-0560">Oxidoreductase</keyword>
<dbReference type="EMBL" id="LT629763">
    <property type="protein sequence ID" value="SDS18892.1"/>
    <property type="molecule type" value="Genomic_DNA"/>
</dbReference>
<sequence>MMRVLLTGGNGQVGRELLAQTPTDITCVAPSSTELDITRMDQVRAWVKRVSPQLIINAAAYTAVDLAQSEPERAWAINHQGVVNLAAAAKEAGARLFQLSTDYVFDGNAKAAYVETAPCQPLNVYGASKLAGETALQTAMEHSLILRTSWVFSCHGNNFVKTMLRLGQQRAELGVVADQYGSPTSAADIATVLWQLAVQPQTKGVFHYSGAPRCSWYQFATQIFSEAHTLGLLQRVPQLTPLTSAEYPTAASRPANSALDCSLLRQRFGITQPDWRHALRLVLAQLRAMPRQ</sequence>
<dbReference type="PANTHER" id="PTHR10491">
    <property type="entry name" value="DTDP-4-DEHYDRORHAMNOSE REDUCTASE"/>
    <property type="match status" value="1"/>
</dbReference>
<dbReference type="Pfam" id="PF04321">
    <property type="entry name" value="RmlD_sub_bind"/>
    <property type="match status" value="1"/>
</dbReference>
<dbReference type="GO" id="GO:0008831">
    <property type="term" value="F:dTDP-4-dehydrorhamnose reductase activity"/>
    <property type="evidence" value="ECO:0007669"/>
    <property type="project" value="UniProtKB-EC"/>
</dbReference>